<keyword evidence="1" id="KW-0472">Membrane</keyword>
<feature type="transmembrane region" description="Helical" evidence="1">
    <location>
        <begin position="7"/>
        <end position="25"/>
    </location>
</feature>
<gene>
    <name evidence="2" type="ordered locus">Clim_1919</name>
</gene>
<protein>
    <submittedName>
        <fullName evidence="2">Uncharacterized protein</fullName>
    </submittedName>
</protein>
<proteinExistence type="predicted"/>
<accession>B3EFI9</accession>
<dbReference type="STRING" id="290315.Clim_1919"/>
<reference evidence="2 3" key="1">
    <citation type="submission" date="2008-05" db="EMBL/GenBank/DDBJ databases">
        <title>Complete sequence of Chlorobium limicola DSM 245.</title>
        <authorList>
            <consortium name="US DOE Joint Genome Institute"/>
            <person name="Lucas S."/>
            <person name="Copeland A."/>
            <person name="Lapidus A."/>
            <person name="Glavina del Rio T."/>
            <person name="Dalin E."/>
            <person name="Tice H."/>
            <person name="Bruce D."/>
            <person name="Goodwin L."/>
            <person name="Pitluck S."/>
            <person name="Schmutz J."/>
            <person name="Larimer F."/>
            <person name="Land M."/>
            <person name="Hauser L."/>
            <person name="Kyrpides N."/>
            <person name="Ovchinnikova G."/>
            <person name="Zhao F."/>
            <person name="Li T."/>
            <person name="Liu Z."/>
            <person name="Overmann J."/>
            <person name="Bryant D.A."/>
            <person name="Richardson P."/>
        </authorList>
    </citation>
    <scope>NUCLEOTIDE SEQUENCE [LARGE SCALE GENOMIC DNA]</scope>
    <source>
        <strain evidence="3">DSM 245 / NBRC 103803 / 6330</strain>
    </source>
</reference>
<sequence precursor="true">MKNRRIAILTISIIVVIAVLFRFVYPEVPITKLMTVIPLTALAAAFGIDVFIQHLQKKREASDENRKKT</sequence>
<dbReference type="EMBL" id="CP001097">
    <property type="protein sequence ID" value="ACD90951.1"/>
    <property type="molecule type" value="Genomic_DNA"/>
</dbReference>
<dbReference type="AlphaFoldDB" id="B3EFI9"/>
<dbReference type="Proteomes" id="UP000008841">
    <property type="component" value="Chromosome"/>
</dbReference>
<dbReference type="HOGENOM" id="CLU_2768298_0_0_10"/>
<name>B3EFI9_CHLL2</name>
<evidence type="ECO:0000256" key="1">
    <source>
        <dbReference type="SAM" id="Phobius"/>
    </source>
</evidence>
<dbReference type="KEGG" id="cli:Clim_1919"/>
<keyword evidence="1" id="KW-1133">Transmembrane helix</keyword>
<dbReference type="RefSeq" id="WP_012466820.1">
    <property type="nucleotide sequence ID" value="NC_010803.1"/>
</dbReference>
<feature type="transmembrane region" description="Helical" evidence="1">
    <location>
        <begin position="31"/>
        <end position="52"/>
    </location>
</feature>
<organism evidence="2 3">
    <name type="scientific">Chlorobium limicola (strain DSM 245 / NBRC 103803 / 6330)</name>
    <dbReference type="NCBI Taxonomy" id="290315"/>
    <lineage>
        <taxon>Bacteria</taxon>
        <taxon>Pseudomonadati</taxon>
        <taxon>Chlorobiota</taxon>
        <taxon>Chlorobiia</taxon>
        <taxon>Chlorobiales</taxon>
        <taxon>Chlorobiaceae</taxon>
        <taxon>Chlorobium/Pelodictyon group</taxon>
        <taxon>Chlorobium</taxon>
    </lineage>
</organism>
<keyword evidence="1" id="KW-0812">Transmembrane</keyword>
<evidence type="ECO:0000313" key="3">
    <source>
        <dbReference type="Proteomes" id="UP000008841"/>
    </source>
</evidence>
<evidence type="ECO:0000313" key="2">
    <source>
        <dbReference type="EMBL" id="ACD90951.1"/>
    </source>
</evidence>